<dbReference type="CDD" id="cd07387">
    <property type="entry name" value="MPP_PolD2_C"/>
    <property type="match status" value="1"/>
</dbReference>
<sequence length="484" mass="53949">MIYSSSPHPQNRSIGAYLKEDSQATESPANEGEGSHTLCDRAPSGLEDNNKRFIVKARNFGRQYAHLYAVRLLEMRKKLTVAASKKWGSEIPQRKLHSLKTDELCIVIGTLFKHMELQPSILKEISEEHNLLPQPIQSRYTNENDKLIIEDELQRIFLVGHLDCKTSVTGTVVAVLGKEPENERGKFYVEDYCFQDMPGQIPRPICEEERYVLFASGFELGGREERTFQMQLLADLVSGQLGDPEQLKASASICHVVIAGNSLSESTQDKDSLSKAKYLSKKTSAGSVDAVKALDNFLMQFVTSVDVSVVPGSFDPSNYTLPQQPFHRCMLPESSKFKTLHCQPNPCDIAIEGTRVLGTAGQPLDDICRYSDIDDRLQALEKTLEWGHLAPTAPDTLGCYPFMDKDPFILSECPHIYFAGCQPEFKSKVVKGPANQEVLLLTVPRFSQTGTAVLVNVRSMEALPISFYGHFPIVDESVSPEVDK</sequence>
<dbReference type="PANTHER" id="PTHR10416:SF0">
    <property type="entry name" value="DNA POLYMERASE DELTA SUBUNIT 2"/>
    <property type="match status" value="1"/>
</dbReference>
<evidence type="ECO:0000256" key="1">
    <source>
        <dbReference type="ARBA" id="ARBA00004123"/>
    </source>
</evidence>
<evidence type="ECO:0000259" key="7">
    <source>
        <dbReference type="Pfam" id="PF18018"/>
    </source>
</evidence>
<dbReference type="InterPro" id="IPR041863">
    <property type="entry name" value="PolD2_C"/>
</dbReference>
<keyword evidence="3" id="KW-0235">DNA replication</keyword>
<evidence type="ECO:0000256" key="5">
    <source>
        <dbReference type="SAM" id="MobiDB-lite"/>
    </source>
</evidence>
<dbReference type="Gene3D" id="3.60.21.50">
    <property type="match status" value="1"/>
</dbReference>
<evidence type="ECO:0000313" key="8">
    <source>
        <dbReference type="Proteomes" id="UP000694888"/>
    </source>
</evidence>
<dbReference type="Pfam" id="PF18018">
    <property type="entry name" value="DNA_pol_D_N"/>
    <property type="match status" value="1"/>
</dbReference>
<evidence type="ECO:0000256" key="2">
    <source>
        <dbReference type="ARBA" id="ARBA00006035"/>
    </source>
</evidence>
<dbReference type="Proteomes" id="UP000694888">
    <property type="component" value="Unplaced"/>
</dbReference>
<protein>
    <submittedName>
        <fullName evidence="9">DNA polymerase delta subunit 2</fullName>
    </submittedName>
</protein>
<dbReference type="InterPro" id="IPR040663">
    <property type="entry name" value="DNA_pol_D_N"/>
</dbReference>
<dbReference type="Pfam" id="PF04042">
    <property type="entry name" value="DNA_pol_E_B"/>
    <property type="match status" value="1"/>
</dbReference>
<dbReference type="RefSeq" id="XP_005101329.1">
    <property type="nucleotide sequence ID" value="XM_005101272.2"/>
</dbReference>
<dbReference type="InterPro" id="IPR007185">
    <property type="entry name" value="DNA_pol_a/d/e_bsu"/>
</dbReference>
<evidence type="ECO:0000259" key="6">
    <source>
        <dbReference type="Pfam" id="PF04042"/>
    </source>
</evidence>
<keyword evidence="8" id="KW-1185">Reference proteome</keyword>
<feature type="domain" description="DNA polymerase delta subunit OB-fold" evidence="7">
    <location>
        <begin position="63"/>
        <end position="192"/>
    </location>
</feature>
<accession>A0ABM0JTT8</accession>
<gene>
    <name evidence="9" type="primary">LOC101847199</name>
</gene>
<reference evidence="9" key="1">
    <citation type="submission" date="2025-08" db="UniProtKB">
        <authorList>
            <consortium name="RefSeq"/>
        </authorList>
    </citation>
    <scope>IDENTIFICATION</scope>
</reference>
<name>A0ABM0JTT8_APLCA</name>
<organism evidence="8 9">
    <name type="scientific">Aplysia californica</name>
    <name type="common">California sea hare</name>
    <dbReference type="NCBI Taxonomy" id="6500"/>
    <lineage>
        <taxon>Eukaryota</taxon>
        <taxon>Metazoa</taxon>
        <taxon>Spiralia</taxon>
        <taxon>Lophotrochozoa</taxon>
        <taxon>Mollusca</taxon>
        <taxon>Gastropoda</taxon>
        <taxon>Heterobranchia</taxon>
        <taxon>Euthyneura</taxon>
        <taxon>Tectipleura</taxon>
        <taxon>Aplysiida</taxon>
        <taxon>Aplysioidea</taxon>
        <taxon>Aplysiidae</taxon>
        <taxon>Aplysia</taxon>
    </lineage>
</organism>
<feature type="region of interest" description="Disordered" evidence="5">
    <location>
        <begin position="20"/>
        <end position="43"/>
    </location>
</feature>
<dbReference type="GeneID" id="101847199"/>
<feature type="domain" description="DNA polymerase alpha/delta/epsilon subunit B" evidence="6">
    <location>
        <begin position="212"/>
        <end position="426"/>
    </location>
</feature>
<comment type="similarity">
    <text evidence="2">Belongs to the DNA polymerase delta/II small subunit family.</text>
</comment>
<comment type="subcellular location">
    <subcellularLocation>
        <location evidence="1">Nucleus</location>
    </subcellularLocation>
</comment>
<dbReference type="PANTHER" id="PTHR10416">
    <property type="entry name" value="DNA POLYMERASE DELTA SUBUNIT 2"/>
    <property type="match status" value="1"/>
</dbReference>
<evidence type="ECO:0000256" key="3">
    <source>
        <dbReference type="ARBA" id="ARBA00022705"/>
    </source>
</evidence>
<evidence type="ECO:0000313" key="9">
    <source>
        <dbReference type="RefSeq" id="XP_005101329.1"/>
    </source>
</evidence>
<proteinExistence type="inferred from homology"/>
<keyword evidence="4" id="KW-0539">Nucleus</keyword>
<evidence type="ECO:0000256" key="4">
    <source>
        <dbReference type="ARBA" id="ARBA00023242"/>
    </source>
</evidence>
<dbReference type="InterPro" id="IPR024826">
    <property type="entry name" value="DNA_pol_delta/II_ssu"/>
</dbReference>